<evidence type="ECO:0000313" key="5">
    <source>
        <dbReference type="Proteomes" id="UP001597545"/>
    </source>
</evidence>
<comment type="caution">
    <text evidence="4">The sequence shown here is derived from an EMBL/GenBank/DDBJ whole genome shotgun (WGS) entry which is preliminary data.</text>
</comment>
<dbReference type="InterPro" id="IPR012373">
    <property type="entry name" value="Ferrdict_sens_TM"/>
</dbReference>
<protein>
    <submittedName>
        <fullName evidence="4">FecR family protein</fullName>
    </submittedName>
</protein>
<feature type="domain" description="Protein FecR C-terminal" evidence="3">
    <location>
        <begin position="323"/>
        <end position="386"/>
    </location>
</feature>
<dbReference type="InterPro" id="IPR032508">
    <property type="entry name" value="FecR_C"/>
</dbReference>
<dbReference type="RefSeq" id="WP_380905436.1">
    <property type="nucleotide sequence ID" value="NZ_JBHUEG010000012.1"/>
</dbReference>
<gene>
    <name evidence="4" type="ORF">ACFSR5_15830</name>
</gene>
<evidence type="ECO:0000313" key="4">
    <source>
        <dbReference type="EMBL" id="MFD2549117.1"/>
    </source>
</evidence>
<evidence type="ECO:0000259" key="2">
    <source>
        <dbReference type="Pfam" id="PF04773"/>
    </source>
</evidence>
<dbReference type="Proteomes" id="UP001597545">
    <property type="component" value="Unassembled WGS sequence"/>
</dbReference>
<feature type="transmembrane region" description="Helical" evidence="1">
    <location>
        <begin position="94"/>
        <end position="115"/>
    </location>
</feature>
<proteinExistence type="predicted"/>
<keyword evidence="1" id="KW-0812">Transmembrane</keyword>
<accession>A0ABW5KNE6</accession>
<dbReference type="InterPro" id="IPR006860">
    <property type="entry name" value="FecR"/>
</dbReference>
<keyword evidence="5" id="KW-1185">Reference proteome</keyword>
<dbReference type="PANTHER" id="PTHR30273:SF2">
    <property type="entry name" value="PROTEIN FECR"/>
    <property type="match status" value="1"/>
</dbReference>
<reference evidence="5" key="1">
    <citation type="journal article" date="2019" name="Int. J. Syst. Evol. Microbiol.">
        <title>The Global Catalogue of Microorganisms (GCM) 10K type strain sequencing project: providing services to taxonomists for standard genome sequencing and annotation.</title>
        <authorList>
            <consortium name="The Broad Institute Genomics Platform"/>
            <consortium name="The Broad Institute Genome Sequencing Center for Infectious Disease"/>
            <person name="Wu L."/>
            <person name="Ma J."/>
        </authorList>
    </citation>
    <scope>NUCLEOTIDE SEQUENCE [LARGE SCALE GENOMIC DNA]</scope>
    <source>
        <strain evidence="5">KCTC 42662</strain>
    </source>
</reference>
<organism evidence="4 5">
    <name type="scientific">Sphingobacterium suaedae</name>
    <dbReference type="NCBI Taxonomy" id="1686402"/>
    <lineage>
        <taxon>Bacteria</taxon>
        <taxon>Pseudomonadati</taxon>
        <taxon>Bacteroidota</taxon>
        <taxon>Sphingobacteriia</taxon>
        <taxon>Sphingobacteriales</taxon>
        <taxon>Sphingobacteriaceae</taxon>
        <taxon>Sphingobacterium</taxon>
    </lineage>
</organism>
<evidence type="ECO:0000259" key="3">
    <source>
        <dbReference type="Pfam" id="PF16344"/>
    </source>
</evidence>
<dbReference type="EMBL" id="JBHULR010000015">
    <property type="protein sequence ID" value="MFD2549117.1"/>
    <property type="molecule type" value="Genomic_DNA"/>
</dbReference>
<dbReference type="Gene3D" id="3.55.50.30">
    <property type="match status" value="1"/>
</dbReference>
<keyword evidence="1" id="KW-0472">Membrane</keyword>
<evidence type="ECO:0000256" key="1">
    <source>
        <dbReference type="SAM" id="Phobius"/>
    </source>
</evidence>
<dbReference type="PANTHER" id="PTHR30273">
    <property type="entry name" value="PERIPLASMIC SIGNAL SENSOR AND SIGMA FACTOR ACTIVATOR FECR-RELATED"/>
    <property type="match status" value="1"/>
</dbReference>
<feature type="domain" description="FecR protein" evidence="2">
    <location>
        <begin position="184"/>
        <end position="282"/>
    </location>
</feature>
<keyword evidence="1" id="KW-1133">Transmembrane helix</keyword>
<dbReference type="Pfam" id="PF16344">
    <property type="entry name" value="FecR_C"/>
    <property type="match status" value="1"/>
</dbReference>
<name>A0ABW5KNE6_9SPHI</name>
<sequence>MDTTEIAQLIKRYIAGDISEQETYLLDRWRMERVENEVLFKKVVDEKELFEDALVWMNLQEERDAQWSVQFKEQTWQKIRQTPVRRKNLHRFSFGAYSVAAAALLLISVFGYMLWRHQAASSGELNISHIKAGTNKAELILSNGKKIDLRSDKEGIVLDDQFIYSDGTPLLEEDKANLSRLSATIQVPKGGKYTVTLSDGSRVWLNSSSKLSYPCVFNNESREVELEGEAYFEVAKQRVNNRNIPFTVHSKNQRVEVTGTAFNITAYRDDSQEITTLVEGSVTVEAGSRRIQLRPNEQTVCTANGIEKKTVDVESFVAWKDNKFLFNETELRELMKAIGRWYAIDITYRGAPAPTYFYGEIGRDKNLEEVLRILEKSGVKFQLKQQKTGPQLVVIQ</sequence>
<dbReference type="Gene3D" id="2.60.120.1440">
    <property type="match status" value="1"/>
</dbReference>
<dbReference type="Pfam" id="PF04773">
    <property type="entry name" value="FecR"/>
    <property type="match status" value="1"/>
</dbReference>